<evidence type="ECO:0000313" key="1">
    <source>
        <dbReference type="EMBL" id="MFC0274618.1"/>
    </source>
</evidence>
<dbReference type="Proteomes" id="UP001589854">
    <property type="component" value="Unassembled WGS sequence"/>
</dbReference>
<reference evidence="1 2" key="1">
    <citation type="submission" date="2024-09" db="EMBL/GenBank/DDBJ databases">
        <authorList>
            <person name="Sun Q."/>
            <person name="Mori K."/>
        </authorList>
    </citation>
    <scope>NUCLEOTIDE SEQUENCE [LARGE SCALE GENOMIC DNA]</scope>
    <source>
        <strain evidence="1 2">CCM 7228</strain>
    </source>
</reference>
<gene>
    <name evidence="1" type="ORF">ACFFIX_25150</name>
</gene>
<name>A0ABV6GME6_9BACI</name>
<dbReference type="RefSeq" id="WP_378939050.1">
    <property type="nucleotide sequence ID" value="NZ_JBHLVO010000040.1"/>
</dbReference>
<keyword evidence="2" id="KW-1185">Reference proteome</keyword>
<accession>A0ABV6GME6</accession>
<dbReference type="EMBL" id="JBHLVO010000040">
    <property type="protein sequence ID" value="MFC0274618.1"/>
    <property type="molecule type" value="Genomic_DNA"/>
</dbReference>
<comment type="caution">
    <text evidence="1">The sequence shown here is derived from an EMBL/GenBank/DDBJ whole genome shotgun (WGS) entry which is preliminary data.</text>
</comment>
<proteinExistence type="predicted"/>
<sequence>MKTCLIVSDTACLLTIVSYESALLYAKEYSRPMDPGRIPSYVISGIGFSRSRSNFKKK</sequence>
<organism evidence="1 2">
    <name type="scientific">Metabacillus herbersteinensis</name>
    <dbReference type="NCBI Taxonomy" id="283816"/>
    <lineage>
        <taxon>Bacteria</taxon>
        <taxon>Bacillati</taxon>
        <taxon>Bacillota</taxon>
        <taxon>Bacilli</taxon>
        <taxon>Bacillales</taxon>
        <taxon>Bacillaceae</taxon>
        <taxon>Metabacillus</taxon>
    </lineage>
</organism>
<evidence type="ECO:0000313" key="2">
    <source>
        <dbReference type="Proteomes" id="UP001589854"/>
    </source>
</evidence>
<protein>
    <submittedName>
        <fullName evidence="1">Uncharacterized protein</fullName>
    </submittedName>
</protein>